<evidence type="ECO:0000259" key="1">
    <source>
        <dbReference type="Pfam" id="PF13391"/>
    </source>
</evidence>
<gene>
    <name evidence="2" type="ORF">RHRU231_960052</name>
</gene>
<evidence type="ECO:0000313" key="3">
    <source>
        <dbReference type="Proteomes" id="UP000042997"/>
    </source>
</evidence>
<name>A0A098BUX2_9NOCA</name>
<dbReference type="InterPro" id="IPR003615">
    <property type="entry name" value="HNH_nuc"/>
</dbReference>
<protein>
    <recommendedName>
        <fullName evidence="1">HNH nuclease domain-containing protein</fullName>
    </recommendedName>
</protein>
<dbReference type="RefSeq" id="WP_230831753.1">
    <property type="nucleotide sequence ID" value="NZ_CP024315.1"/>
</dbReference>
<feature type="domain" description="HNH nuclease" evidence="1">
    <location>
        <begin position="251"/>
        <end position="309"/>
    </location>
</feature>
<accession>A0A098BUX2</accession>
<dbReference type="AlphaFoldDB" id="A0A098BUX2"/>
<dbReference type="EMBL" id="CCSD01000112">
    <property type="protein sequence ID" value="CDZ92523.1"/>
    <property type="molecule type" value="Genomic_DNA"/>
</dbReference>
<dbReference type="Pfam" id="PF13391">
    <property type="entry name" value="HNH_2"/>
    <property type="match status" value="1"/>
</dbReference>
<evidence type="ECO:0000313" key="2">
    <source>
        <dbReference type="EMBL" id="CDZ92523.1"/>
    </source>
</evidence>
<dbReference type="Proteomes" id="UP000042997">
    <property type="component" value="Unassembled WGS sequence"/>
</dbReference>
<organism evidence="2 3">
    <name type="scientific">Rhodococcus ruber</name>
    <dbReference type="NCBI Taxonomy" id="1830"/>
    <lineage>
        <taxon>Bacteria</taxon>
        <taxon>Bacillati</taxon>
        <taxon>Actinomycetota</taxon>
        <taxon>Actinomycetes</taxon>
        <taxon>Mycobacteriales</taxon>
        <taxon>Nocardiaceae</taxon>
        <taxon>Rhodococcus</taxon>
    </lineage>
</organism>
<reference evidence="2 3" key="1">
    <citation type="journal article" date="2014" name="Genome Announc.">
        <title>Draft Genome Sequence of Propane- and Butane-Oxidizing Actinobacterium Rhodococcus ruber IEGM 231.</title>
        <authorList>
            <person name="Ivshina I.B."/>
            <person name="Kuyukina M.S."/>
            <person name="Krivoruchko A.V."/>
            <person name="Barbe V."/>
            <person name="Fischer C."/>
        </authorList>
    </citation>
    <scope>NUCLEOTIDE SEQUENCE [LARGE SCALE GENOMIC DNA]</scope>
</reference>
<sequence>MIGFALSAQRGIRESRKINVVHDRGQLQVGEVSISVNRRGAYGIGDFLDPSDAALREQWRSVLARQPVLRGQRQVNFVPSEVVLSLCASLLVDHSRFGSSSAHRAGFPVQHLARLYKRPPSSILAKMANLDGSRSHGGRHELEVSARMTSDSALLQDVYLRILRAARAEGIGRDALPDFLELEDGGSLWLVGQEELVESEVERELEGIVEKWARERQDVPVEITQRLLTSTVRIGQHRFAKAVLTNHGNRCVFCGMGSEIGGRRRPRLLTASHIKPWRDSTNKERLDHLNGLTACPTHDVAFDTGLLTVSEDLSIAYATDLERALPRDEPLRRAFGKPPLADRLILPASADRPDTAYLGWHRTQVFVSPPTAAEGVRPIGEKSCALE</sequence>
<proteinExistence type="predicted"/>